<evidence type="ECO:0000256" key="5">
    <source>
        <dbReference type="SAM" id="MobiDB-lite"/>
    </source>
</evidence>
<dbReference type="GO" id="GO:0005524">
    <property type="term" value="F:ATP binding"/>
    <property type="evidence" value="ECO:0007669"/>
    <property type="project" value="UniProtKB-KW"/>
</dbReference>
<dbReference type="FunFam" id="3.40.50.300:FF:000326">
    <property type="entry name" value="P-loop containing nucleoside triphosphate hydrolase"/>
    <property type="match status" value="1"/>
</dbReference>
<dbReference type="PANTHER" id="PTHR10887">
    <property type="entry name" value="DNA2/NAM7 HELICASE FAMILY"/>
    <property type="match status" value="1"/>
</dbReference>
<keyword evidence="4" id="KW-0067">ATP-binding</keyword>
<dbReference type="AlphaFoldDB" id="A0AAW1PH37"/>
<dbReference type="GO" id="GO:0004386">
    <property type="term" value="F:helicase activity"/>
    <property type="evidence" value="ECO:0007669"/>
    <property type="project" value="UniProtKB-KW"/>
</dbReference>
<dbReference type="GO" id="GO:0005694">
    <property type="term" value="C:chromosome"/>
    <property type="evidence" value="ECO:0007669"/>
    <property type="project" value="UniProtKB-ARBA"/>
</dbReference>
<dbReference type="PANTHER" id="PTHR10887:SF538">
    <property type="entry name" value="HELICASE MAGATAMA 3-RELATED"/>
    <property type="match status" value="1"/>
</dbReference>
<dbReference type="InterPro" id="IPR041677">
    <property type="entry name" value="DNA2/NAM7_AAA_11"/>
</dbReference>
<evidence type="ECO:0000256" key="3">
    <source>
        <dbReference type="ARBA" id="ARBA00022806"/>
    </source>
</evidence>
<dbReference type="InterPro" id="IPR047187">
    <property type="entry name" value="SF1_C_Upf1"/>
</dbReference>
<name>A0AAW1PH37_9CHLO</name>
<accession>A0AAW1PH37</accession>
<sequence>MEDQLLSQLHRILLSWDYWELSAKADEGEGAIDDLRQVPGTFKSVEEYISVFSPLVLEECGALLLRGEEGESMEPHPAVVSQNTKKGDFTILRLSLHPGISRLYHENDMVLISKEDPNTDENLTASSELHVLGFIMGHEGEQSISVRVLLSDDSQAGNAKGTARIKAMRHGLGLANSCWYVMKLCSMSTISREWLALHSAAALSFKDILLTAQPSVEPSLNQQLLVPQAMRESMEMEYNGSQMQAVTSGLNGTAVVLIQGPPGTGKTRTILGLLSIIMHSVPAGSAGLAPVKPVATHQLKLEDCQRLYVTASPWICGRPNPRDAVRPWETGNFSDAFGLLDVAPPRVVGPDSGPKAHALICAPSNSALDEIVIRLLAQGLMNKQGQVYPPSIVRVGLSVHHSVQSVALDTLVEAKLQTSQGTKDNAQRIGRAEMERIRLGILEDANIVCSTLSFAGSGIFARMSRRFDVIIIDEAAQAVEPSTLVPLVNGCKQVYLVGDPVQLPATVISKRAVSFGYDVSLFKRLQSSGYPVQILDVQYRMHPEICVFPSNEFYAGALKTGEGVETSTVRPWHEHQCFGPFAFYDVAGKEMVPAGSSSLVNRVEVEMVLCIYRELVHRYPQLKRTPAVAVISPYKAQVKLLREKFTEALGKEGAKMVDINTIDGFQGREKDVAIFSAVRSRVGGSIGFVADERRINVGLTRARSALIVIGNARALQRDQRWGNLVRHASLHKCLYRPVKPFSEYLAKVVDGQLGPAQPNSEDLKAQEEFVAQAEPGVYDDEDACSDYEELAPGVVPHAAPVPDTRERGAASKAQAAAGTAGKRKARR</sequence>
<keyword evidence="9" id="KW-1185">Reference proteome</keyword>
<comment type="caution">
    <text evidence="8">The sequence shown here is derived from an EMBL/GenBank/DDBJ whole genome shotgun (WGS) entry which is preliminary data.</text>
</comment>
<evidence type="ECO:0008006" key="10">
    <source>
        <dbReference type="Google" id="ProtNLM"/>
    </source>
</evidence>
<evidence type="ECO:0000256" key="2">
    <source>
        <dbReference type="ARBA" id="ARBA00022801"/>
    </source>
</evidence>
<dbReference type="GO" id="GO:0016787">
    <property type="term" value="F:hydrolase activity"/>
    <property type="evidence" value="ECO:0007669"/>
    <property type="project" value="UniProtKB-KW"/>
</dbReference>
<feature type="compositionally biased region" description="Low complexity" evidence="5">
    <location>
        <begin position="810"/>
        <end position="820"/>
    </location>
</feature>
<dbReference type="InterPro" id="IPR041679">
    <property type="entry name" value="DNA2/NAM7-like_C"/>
</dbReference>
<reference evidence="8 9" key="1">
    <citation type="journal article" date="2024" name="Nat. Commun.">
        <title>Phylogenomics reveals the evolutionary origins of lichenization in chlorophyte algae.</title>
        <authorList>
            <person name="Puginier C."/>
            <person name="Libourel C."/>
            <person name="Otte J."/>
            <person name="Skaloud P."/>
            <person name="Haon M."/>
            <person name="Grisel S."/>
            <person name="Petersen M."/>
            <person name="Berrin J.G."/>
            <person name="Delaux P.M."/>
            <person name="Dal Grande F."/>
            <person name="Keller J."/>
        </authorList>
    </citation>
    <scope>NUCLEOTIDE SEQUENCE [LARGE SCALE GENOMIC DNA]</scope>
    <source>
        <strain evidence="8 9">SAG 2043</strain>
    </source>
</reference>
<feature type="domain" description="DNA2/NAM7 helicase helicase" evidence="6">
    <location>
        <begin position="238"/>
        <end position="426"/>
    </location>
</feature>
<protein>
    <recommendedName>
        <fullName evidence="10">Helicase MAGATAMA 3</fullName>
    </recommendedName>
</protein>
<feature type="domain" description="DNA2/NAM7 helicase helicase" evidence="6">
    <location>
        <begin position="431"/>
        <end position="510"/>
    </location>
</feature>
<evidence type="ECO:0000256" key="4">
    <source>
        <dbReference type="ARBA" id="ARBA00022840"/>
    </source>
</evidence>
<dbReference type="CDD" id="cd18042">
    <property type="entry name" value="DEXXQc_SETX"/>
    <property type="match status" value="1"/>
</dbReference>
<dbReference type="Pfam" id="PF13087">
    <property type="entry name" value="AAA_12"/>
    <property type="match status" value="1"/>
</dbReference>
<dbReference type="EMBL" id="JALJOR010000008">
    <property type="protein sequence ID" value="KAK9812831.1"/>
    <property type="molecule type" value="Genomic_DNA"/>
</dbReference>
<feature type="domain" description="DNA2/NAM7 helicase-like C-terminal" evidence="7">
    <location>
        <begin position="517"/>
        <end position="712"/>
    </location>
</feature>
<evidence type="ECO:0000313" key="9">
    <source>
        <dbReference type="Proteomes" id="UP001489004"/>
    </source>
</evidence>
<evidence type="ECO:0000313" key="8">
    <source>
        <dbReference type="EMBL" id="KAK9812831.1"/>
    </source>
</evidence>
<evidence type="ECO:0000259" key="7">
    <source>
        <dbReference type="Pfam" id="PF13087"/>
    </source>
</evidence>
<keyword evidence="3" id="KW-0347">Helicase</keyword>
<dbReference type="SUPFAM" id="SSF52540">
    <property type="entry name" value="P-loop containing nucleoside triphosphate hydrolases"/>
    <property type="match status" value="1"/>
</dbReference>
<dbReference type="Proteomes" id="UP001489004">
    <property type="component" value="Unassembled WGS sequence"/>
</dbReference>
<gene>
    <name evidence="8" type="ORF">WJX72_004417</name>
</gene>
<organism evidence="8 9">
    <name type="scientific">[Myrmecia] bisecta</name>
    <dbReference type="NCBI Taxonomy" id="41462"/>
    <lineage>
        <taxon>Eukaryota</taxon>
        <taxon>Viridiplantae</taxon>
        <taxon>Chlorophyta</taxon>
        <taxon>core chlorophytes</taxon>
        <taxon>Trebouxiophyceae</taxon>
        <taxon>Trebouxiales</taxon>
        <taxon>Trebouxiaceae</taxon>
        <taxon>Myrmecia</taxon>
    </lineage>
</organism>
<evidence type="ECO:0000259" key="6">
    <source>
        <dbReference type="Pfam" id="PF13086"/>
    </source>
</evidence>
<dbReference type="InterPro" id="IPR027417">
    <property type="entry name" value="P-loop_NTPase"/>
</dbReference>
<evidence type="ECO:0000256" key="1">
    <source>
        <dbReference type="ARBA" id="ARBA00022741"/>
    </source>
</evidence>
<dbReference type="Gene3D" id="3.40.50.300">
    <property type="entry name" value="P-loop containing nucleotide triphosphate hydrolases"/>
    <property type="match status" value="2"/>
</dbReference>
<dbReference type="Pfam" id="PF13086">
    <property type="entry name" value="AAA_11"/>
    <property type="match status" value="2"/>
</dbReference>
<dbReference type="InterPro" id="IPR045055">
    <property type="entry name" value="DNA2/NAM7-like"/>
</dbReference>
<feature type="region of interest" description="Disordered" evidence="5">
    <location>
        <begin position="794"/>
        <end position="827"/>
    </location>
</feature>
<keyword evidence="1" id="KW-0547">Nucleotide-binding</keyword>
<keyword evidence="2" id="KW-0378">Hydrolase</keyword>
<proteinExistence type="predicted"/>
<dbReference type="CDD" id="cd18808">
    <property type="entry name" value="SF1_C_Upf1"/>
    <property type="match status" value="1"/>
</dbReference>